<accession>A0A8S5N2I3</accession>
<reference evidence="1" key="1">
    <citation type="journal article" date="2021" name="Proc. Natl. Acad. Sci. U.S.A.">
        <title>A Catalog of Tens of Thousands of Viruses from Human Metagenomes Reveals Hidden Associations with Chronic Diseases.</title>
        <authorList>
            <person name="Tisza M.J."/>
            <person name="Buck C.B."/>
        </authorList>
    </citation>
    <scope>NUCLEOTIDE SEQUENCE</scope>
    <source>
        <strain evidence="1">CtzMH52</strain>
    </source>
</reference>
<proteinExistence type="predicted"/>
<name>A0A8S5N2I3_9CAUD</name>
<organism evidence="1">
    <name type="scientific">Podoviridae sp. ctzMH52</name>
    <dbReference type="NCBI Taxonomy" id="2826596"/>
    <lineage>
        <taxon>Viruses</taxon>
        <taxon>Duplodnaviria</taxon>
        <taxon>Heunggongvirae</taxon>
        <taxon>Uroviricota</taxon>
        <taxon>Caudoviricetes</taxon>
    </lineage>
</organism>
<evidence type="ECO:0000313" key="1">
    <source>
        <dbReference type="EMBL" id="DAD88814.1"/>
    </source>
</evidence>
<sequence length="41" mass="4978">MRLVTTSYFEKGGQKMDWLKELRERREMNQRLGSHSRHTAL</sequence>
<dbReference type="EMBL" id="BK015048">
    <property type="protein sequence ID" value="DAD88814.1"/>
    <property type="molecule type" value="Genomic_DNA"/>
</dbReference>
<protein>
    <submittedName>
        <fullName evidence="1">Uncharacterized protein</fullName>
    </submittedName>
</protein>